<dbReference type="EMBL" id="KN818280">
    <property type="protein sequence ID" value="KIL61723.1"/>
    <property type="molecule type" value="Genomic_DNA"/>
</dbReference>
<protein>
    <submittedName>
        <fullName evidence="1">Uncharacterized protein</fullName>
    </submittedName>
</protein>
<dbReference type="Proteomes" id="UP000054549">
    <property type="component" value="Unassembled WGS sequence"/>
</dbReference>
<dbReference type="HOGENOM" id="CLU_2661114_0_0_1"/>
<name>A0A0C2WZ80_AMAMK</name>
<sequence length="76" mass="8501">WQGSFLLLPYIAYPAPAQYPQHPNAFTRMARIKKTSCAFTGGLLGRDAQTAQCKHSMMIPLPYSHGSFYSELVYSS</sequence>
<feature type="non-terminal residue" evidence="1">
    <location>
        <position position="1"/>
    </location>
</feature>
<reference evidence="1 2" key="1">
    <citation type="submission" date="2014-04" db="EMBL/GenBank/DDBJ databases">
        <title>Evolutionary Origins and Diversification of the Mycorrhizal Mutualists.</title>
        <authorList>
            <consortium name="DOE Joint Genome Institute"/>
            <consortium name="Mycorrhizal Genomics Consortium"/>
            <person name="Kohler A."/>
            <person name="Kuo A."/>
            <person name="Nagy L.G."/>
            <person name="Floudas D."/>
            <person name="Copeland A."/>
            <person name="Barry K.W."/>
            <person name="Cichocki N."/>
            <person name="Veneault-Fourrey C."/>
            <person name="LaButti K."/>
            <person name="Lindquist E.A."/>
            <person name="Lipzen A."/>
            <person name="Lundell T."/>
            <person name="Morin E."/>
            <person name="Murat C."/>
            <person name="Riley R."/>
            <person name="Ohm R."/>
            <person name="Sun H."/>
            <person name="Tunlid A."/>
            <person name="Henrissat B."/>
            <person name="Grigoriev I.V."/>
            <person name="Hibbett D.S."/>
            <person name="Martin F."/>
        </authorList>
    </citation>
    <scope>NUCLEOTIDE SEQUENCE [LARGE SCALE GENOMIC DNA]</scope>
    <source>
        <strain evidence="1 2">Koide BX008</strain>
    </source>
</reference>
<organism evidence="1 2">
    <name type="scientific">Amanita muscaria (strain Koide BX008)</name>
    <dbReference type="NCBI Taxonomy" id="946122"/>
    <lineage>
        <taxon>Eukaryota</taxon>
        <taxon>Fungi</taxon>
        <taxon>Dikarya</taxon>
        <taxon>Basidiomycota</taxon>
        <taxon>Agaricomycotina</taxon>
        <taxon>Agaricomycetes</taxon>
        <taxon>Agaricomycetidae</taxon>
        <taxon>Agaricales</taxon>
        <taxon>Pluteineae</taxon>
        <taxon>Amanitaceae</taxon>
        <taxon>Amanita</taxon>
    </lineage>
</organism>
<dbReference type="AlphaFoldDB" id="A0A0C2WZ80"/>
<keyword evidence="2" id="KW-1185">Reference proteome</keyword>
<proteinExistence type="predicted"/>
<dbReference type="InParanoid" id="A0A0C2WZ80"/>
<evidence type="ECO:0000313" key="2">
    <source>
        <dbReference type="Proteomes" id="UP000054549"/>
    </source>
</evidence>
<accession>A0A0C2WZ80</accession>
<evidence type="ECO:0000313" key="1">
    <source>
        <dbReference type="EMBL" id="KIL61723.1"/>
    </source>
</evidence>
<gene>
    <name evidence="1" type="ORF">M378DRAFT_166496</name>
</gene>